<evidence type="ECO:0000313" key="6">
    <source>
        <dbReference type="Proteomes" id="UP000010472"/>
    </source>
</evidence>
<feature type="repeat" description="WD" evidence="3">
    <location>
        <begin position="801"/>
        <end position="842"/>
    </location>
</feature>
<dbReference type="Proteomes" id="UP000010472">
    <property type="component" value="Chromosome"/>
</dbReference>
<dbReference type="HOGENOM" id="CLU_000288_57_32_3"/>
<keyword evidence="1 3" id="KW-0853">WD repeat</keyword>
<name>K9W2N1_9CYAN</name>
<feature type="repeat" description="WD" evidence="3">
    <location>
        <begin position="372"/>
        <end position="413"/>
    </location>
</feature>
<organism evidence="5 6">
    <name type="scientific">Crinalium epipsammum PCC 9333</name>
    <dbReference type="NCBI Taxonomy" id="1173022"/>
    <lineage>
        <taxon>Bacteria</taxon>
        <taxon>Bacillati</taxon>
        <taxon>Cyanobacteriota</taxon>
        <taxon>Cyanophyceae</taxon>
        <taxon>Gomontiellales</taxon>
        <taxon>Gomontiellaceae</taxon>
        <taxon>Crinalium</taxon>
    </lineage>
</organism>
<dbReference type="InterPro" id="IPR018391">
    <property type="entry name" value="PQQ_b-propeller_rpt"/>
</dbReference>
<feature type="repeat" description="WD" evidence="3">
    <location>
        <begin position="733"/>
        <end position="774"/>
    </location>
</feature>
<feature type="repeat" description="WD" evidence="3">
    <location>
        <begin position="843"/>
        <end position="884"/>
    </location>
</feature>
<feature type="repeat" description="WD" evidence="3">
    <location>
        <begin position="588"/>
        <end position="629"/>
    </location>
</feature>
<dbReference type="STRING" id="1173022.Cri9333_3183"/>
<feature type="repeat" description="WD" evidence="3">
    <location>
        <begin position="649"/>
        <end position="668"/>
    </location>
</feature>
<feature type="repeat" description="WD" evidence="3">
    <location>
        <begin position="246"/>
        <end position="287"/>
    </location>
</feature>
<feature type="domain" description="TEP-1 C-terminal beta-propeller" evidence="4">
    <location>
        <begin position="846"/>
        <end position="917"/>
    </location>
</feature>
<evidence type="ECO:0000313" key="5">
    <source>
        <dbReference type="EMBL" id="AFZ14017.1"/>
    </source>
</evidence>
<dbReference type="Pfam" id="PF25048">
    <property type="entry name" value="Beta-prop_TEP1_C"/>
    <property type="match status" value="1"/>
</dbReference>
<dbReference type="SMART" id="SM00564">
    <property type="entry name" value="PQQ"/>
    <property type="match status" value="9"/>
</dbReference>
<dbReference type="PATRIC" id="fig|1173022.3.peg.3441"/>
<feature type="repeat" description="WD" evidence="3">
    <location>
        <begin position="546"/>
        <end position="587"/>
    </location>
</feature>
<feature type="repeat" description="WD" evidence="3">
    <location>
        <begin position="669"/>
        <end position="702"/>
    </location>
</feature>
<feature type="repeat" description="WD" evidence="3">
    <location>
        <begin position="204"/>
        <end position="245"/>
    </location>
</feature>
<dbReference type="Pfam" id="PF00400">
    <property type="entry name" value="WD40"/>
    <property type="match status" value="14"/>
</dbReference>
<feature type="repeat" description="WD" evidence="3">
    <location>
        <begin position="478"/>
        <end position="519"/>
    </location>
</feature>
<dbReference type="KEGG" id="cep:Cri9333_3183"/>
<dbReference type="PROSITE" id="PS50294">
    <property type="entry name" value="WD_REPEATS_REGION"/>
    <property type="match status" value="14"/>
</dbReference>
<feature type="repeat" description="WD" evidence="3">
    <location>
        <begin position="330"/>
        <end position="371"/>
    </location>
</feature>
<feature type="repeat" description="WD" evidence="3">
    <location>
        <begin position="288"/>
        <end position="329"/>
    </location>
</feature>
<evidence type="ECO:0000256" key="3">
    <source>
        <dbReference type="PROSITE-ProRule" id="PRU00221"/>
    </source>
</evidence>
<gene>
    <name evidence="5" type="ORF">Cri9333_3183</name>
</gene>
<dbReference type="OrthoDB" id="529475at2"/>
<protein>
    <submittedName>
        <fullName evidence="5">WD40 repeat-containing protein</fullName>
    </submittedName>
</protein>
<proteinExistence type="predicted"/>
<dbReference type="InterPro" id="IPR019775">
    <property type="entry name" value="WD40_repeat_CS"/>
</dbReference>
<dbReference type="PROSITE" id="PS50082">
    <property type="entry name" value="WD_REPEATS_2"/>
    <property type="match status" value="15"/>
</dbReference>
<dbReference type="SUPFAM" id="SSF50978">
    <property type="entry name" value="WD40 repeat-like"/>
    <property type="match status" value="3"/>
</dbReference>
<dbReference type="InterPro" id="IPR056828">
    <property type="entry name" value="Beta-prop_TEP1_C"/>
</dbReference>
<dbReference type="EMBL" id="CP003620">
    <property type="protein sequence ID" value="AFZ14017.1"/>
    <property type="molecule type" value="Genomic_DNA"/>
</dbReference>
<dbReference type="InterPro" id="IPR015943">
    <property type="entry name" value="WD40/YVTN_repeat-like_dom_sf"/>
</dbReference>
<dbReference type="InterPro" id="IPR020472">
    <property type="entry name" value="WD40_PAC1"/>
</dbReference>
<dbReference type="AlphaFoldDB" id="K9W2N1"/>
<evidence type="ECO:0000256" key="2">
    <source>
        <dbReference type="ARBA" id="ARBA00022737"/>
    </source>
</evidence>
<dbReference type="InterPro" id="IPR036322">
    <property type="entry name" value="WD40_repeat_dom_sf"/>
</dbReference>
<dbReference type="InterPro" id="IPR001680">
    <property type="entry name" value="WD40_rpt"/>
</dbReference>
<dbReference type="RefSeq" id="WP_015204124.1">
    <property type="nucleotide sequence ID" value="NC_019753.1"/>
</dbReference>
<accession>K9W2N1</accession>
<feature type="repeat" description="WD" evidence="3">
    <location>
        <begin position="162"/>
        <end position="203"/>
    </location>
</feature>
<dbReference type="CDD" id="cd00200">
    <property type="entry name" value="WD40"/>
    <property type="match status" value="2"/>
</dbReference>
<dbReference type="Gene3D" id="2.130.10.10">
    <property type="entry name" value="YVTN repeat-like/Quinoprotein amine dehydrogenase"/>
    <property type="match status" value="8"/>
</dbReference>
<dbReference type="PANTHER" id="PTHR19848">
    <property type="entry name" value="WD40 REPEAT PROTEIN"/>
    <property type="match status" value="1"/>
</dbReference>
<dbReference type="PRINTS" id="PR00320">
    <property type="entry name" value="GPROTEINBRPT"/>
</dbReference>
<dbReference type="PANTHER" id="PTHR19848:SF8">
    <property type="entry name" value="F-BOX AND WD REPEAT DOMAIN CONTAINING 7"/>
    <property type="match status" value="1"/>
</dbReference>
<keyword evidence="2" id="KW-0677">Repeat</keyword>
<reference evidence="5 6" key="1">
    <citation type="submission" date="2012-06" db="EMBL/GenBank/DDBJ databases">
        <title>Finished chromosome of genome of Crinalium epipsammum PCC 9333.</title>
        <authorList>
            <consortium name="US DOE Joint Genome Institute"/>
            <person name="Gugger M."/>
            <person name="Coursin T."/>
            <person name="Rippka R."/>
            <person name="Tandeau De Marsac N."/>
            <person name="Huntemann M."/>
            <person name="Wei C.-L."/>
            <person name="Han J."/>
            <person name="Detter J.C."/>
            <person name="Han C."/>
            <person name="Tapia R."/>
            <person name="Davenport K."/>
            <person name="Daligault H."/>
            <person name="Erkkila T."/>
            <person name="Gu W."/>
            <person name="Munk A.C.C."/>
            <person name="Teshima H."/>
            <person name="Xu Y."/>
            <person name="Chain P."/>
            <person name="Chen A."/>
            <person name="Krypides N."/>
            <person name="Mavromatis K."/>
            <person name="Markowitz V."/>
            <person name="Szeto E."/>
            <person name="Ivanova N."/>
            <person name="Mikhailova N."/>
            <person name="Ovchinnikova G."/>
            <person name="Pagani I."/>
            <person name="Pati A."/>
            <person name="Goodwin L."/>
            <person name="Peters L."/>
            <person name="Pitluck S."/>
            <person name="Woyke T."/>
            <person name="Kerfeld C."/>
        </authorList>
    </citation>
    <scope>NUCLEOTIDE SEQUENCE [LARGE SCALE GENOMIC DNA]</scope>
    <source>
        <strain evidence="5 6">PCC 9333</strain>
    </source>
</reference>
<feature type="repeat" description="WD" evidence="3">
    <location>
        <begin position="414"/>
        <end position="447"/>
    </location>
</feature>
<sequence>MGSIATKLASKSAEFKKMFLGQFPEQQLKAGKSEIYYQYLTDFDFIFLKIHSPKFGVEPLIRDYALIDDPEILDKLEEDETLKPEQVKTLKLIQRALQLAAHVVNQDQNQLVGQLWGRLQSFEQPEIQKMLADAAASESEISRLRPITASLTAPGGNLLRTLTGHNHSVRAVAITPDGKTAVSGSDDTTLKVWDLQTGTALSTLTGHNDSVIAVAITADGKTAVSGSHDNTLKVWDLKTGTALSTLTGHNDSVIAVAITADGKTAVSGSHDNTLKVWDLKTGTALSTLTAHSFWVQAVAITADGRTAVSGSDDNTLKVWDLKTGTALSTLTAHSFWVQAVAITADGKTAVSVSHDNTLKVWNLQTGTALSTLTGHNDSVIAVAITADGKTAVSGSHDNTLKVWDLQTGTALSTFIGHNDFVRAVAITPDGKTAVSGSDDNTVKVWDLPGTARSTLPAWLTRIFKMLKPEFTGTALSTLTGHNASVIAVAITPDGKTAVSGSEDNTLKVWDLQIGTALSILPAWLTRIFKILTLKPELHTGTALSTLTGHNNSVQAVAITPNGKTAVSGSEDNTLKVWDLQTGTALSTFIGHNDSVIAVAITPDGKTAVSGSEDNTLKVWDLQTGTALSTFIGHSFWAITADGKTAVSGSSDDNTLKVWDLQTGTALSTFIGHNDFVRAVAITPDGKTAVSGSDDNTVKVWDLPGTARSTLPAWLTRIFKMLKPEFTGTALSTLTGHNASVIAVAITPDGKTAVSGSEDNTLKVWDLQIGTALSILPAWLTRIFKILTLKPELHTGTALSTLTGHNNSVQAVAITPNGKTAVSGSEDNTLKVWDLQTGTALSTFIGHNDSVIAVAITPDGKTAVSGSEDNTLKVWDLQTGTALSTFIGESPINCCAVSPDGLKIVAGDKSGRVHFLRWERG</sequence>
<evidence type="ECO:0000256" key="1">
    <source>
        <dbReference type="ARBA" id="ARBA00022574"/>
    </source>
</evidence>
<dbReference type="eggNOG" id="COG2319">
    <property type="taxonomic scope" value="Bacteria"/>
</dbReference>
<dbReference type="PROSITE" id="PS00678">
    <property type="entry name" value="WD_REPEATS_1"/>
    <property type="match status" value="13"/>
</dbReference>
<dbReference type="SMART" id="SM00320">
    <property type="entry name" value="WD40"/>
    <property type="match status" value="16"/>
</dbReference>
<keyword evidence="6" id="KW-1185">Reference proteome</keyword>
<evidence type="ECO:0000259" key="4">
    <source>
        <dbReference type="Pfam" id="PF25048"/>
    </source>
</evidence>